<evidence type="ECO:0000256" key="4">
    <source>
        <dbReference type="ARBA" id="ARBA00022833"/>
    </source>
</evidence>
<dbReference type="Pfam" id="PF00107">
    <property type="entry name" value="ADH_zinc_N"/>
    <property type="match status" value="1"/>
</dbReference>
<dbReference type="EMBL" id="JAHZIK010004005">
    <property type="protein sequence ID" value="MBW7462500.1"/>
    <property type="molecule type" value="Genomic_DNA"/>
</dbReference>
<protein>
    <submittedName>
        <fullName evidence="7">Zinc-binding dehydrogenase</fullName>
    </submittedName>
</protein>
<accession>A0ABS7CP11</accession>
<dbReference type="Gene3D" id="3.40.50.720">
    <property type="entry name" value="NAD(P)-binding Rossmann-like Domain"/>
    <property type="match status" value="1"/>
</dbReference>
<keyword evidence="5" id="KW-0560">Oxidoreductase</keyword>
<dbReference type="InterPro" id="IPR036291">
    <property type="entry name" value="NAD(P)-bd_dom_sf"/>
</dbReference>
<proteinExistence type="inferred from homology"/>
<name>A0ABS7CP11_9BACL</name>
<dbReference type="PANTHER" id="PTHR43350:SF19">
    <property type="entry name" value="D-GULOSIDE 3-DEHYDROGENASE"/>
    <property type="match status" value="1"/>
</dbReference>
<gene>
    <name evidence="7" type="ORF">K0U00_51460</name>
</gene>
<evidence type="ECO:0000256" key="5">
    <source>
        <dbReference type="ARBA" id="ARBA00023002"/>
    </source>
</evidence>
<comment type="similarity">
    <text evidence="2">Belongs to the zinc-containing alcohol dehydrogenase family.</text>
</comment>
<evidence type="ECO:0000256" key="3">
    <source>
        <dbReference type="ARBA" id="ARBA00022723"/>
    </source>
</evidence>
<sequence>MLILGMGPIGLLTLQAVLQYGAREIIAVDMNEERLAIARKLGAAHLICPSQTDTLEEVKRLTGGAGVDTAIDAVGAGLTRRQCLLACA</sequence>
<keyword evidence="3" id="KW-0479">Metal-binding</keyword>
<keyword evidence="4" id="KW-0862">Zinc</keyword>
<comment type="caution">
    <text evidence="7">The sequence shown here is derived from an EMBL/GenBank/DDBJ whole genome shotgun (WGS) entry which is preliminary data.</text>
</comment>
<evidence type="ECO:0000313" key="8">
    <source>
        <dbReference type="Proteomes" id="UP001519887"/>
    </source>
</evidence>
<evidence type="ECO:0000259" key="6">
    <source>
        <dbReference type="Pfam" id="PF00107"/>
    </source>
</evidence>
<dbReference type="InterPro" id="IPR013149">
    <property type="entry name" value="ADH-like_C"/>
</dbReference>
<evidence type="ECO:0000256" key="2">
    <source>
        <dbReference type="ARBA" id="ARBA00008072"/>
    </source>
</evidence>
<comment type="cofactor">
    <cofactor evidence="1">
        <name>Zn(2+)</name>
        <dbReference type="ChEBI" id="CHEBI:29105"/>
    </cofactor>
</comment>
<dbReference type="Proteomes" id="UP001519887">
    <property type="component" value="Unassembled WGS sequence"/>
</dbReference>
<evidence type="ECO:0000313" key="7">
    <source>
        <dbReference type="EMBL" id="MBW7462500.1"/>
    </source>
</evidence>
<organism evidence="7 8">
    <name type="scientific">Paenibacillus sepulcri</name>
    <dbReference type="NCBI Taxonomy" id="359917"/>
    <lineage>
        <taxon>Bacteria</taxon>
        <taxon>Bacillati</taxon>
        <taxon>Bacillota</taxon>
        <taxon>Bacilli</taxon>
        <taxon>Bacillales</taxon>
        <taxon>Paenibacillaceae</taxon>
        <taxon>Paenibacillus</taxon>
    </lineage>
</organism>
<dbReference type="PANTHER" id="PTHR43350">
    <property type="entry name" value="NAD-DEPENDENT ALCOHOL DEHYDROGENASE"/>
    <property type="match status" value="1"/>
</dbReference>
<dbReference type="SUPFAM" id="SSF51735">
    <property type="entry name" value="NAD(P)-binding Rossmann-fold domains"/>
    <property type="match status" value="1"/>
</dbReference>
<evidence type="ECO:0000256" key="1">
    <source>
        <dbReference type="ARBA" id="ARBA00001947"/>
    </source>
</evidence>
<reference evidence="7 8" key="1">
    <citation type="submission" date="2021-07" db="EMBL/GenBank/DDBJ databases">
        <title>Paenibacillus radiodurans sp. nov., isolated from the southeastern edge of Tengger Desert.</title>
        <authorList>
            <person name="Zhang G."/>
        </authorList>
    </citation>
    <scope>NUCLEOTIDE SEQUENCE [LARGE SCALE GENOMIC DNA]</scope>
    <source>
        <strain evidence="7 8">CCM 7311</strain>
    </source>
</reference>
<keyword evidence="8" id="KW-1185">Reference proteome</keyword>
<feature type="domain" description="Alcohol dehydrogenase-like C-terminal" evidence="6">
    <location>
        <begin position="8"/>
        <end position="87"/>
    </location>
</feature>
<feature type="non-terminal residue" evidence="7">
    <location>
        <position position="88"/>
    </location>
</feature>